<dbReference type="KEGG" id="dhy:DESAM_23119"/>
<evidence type="ECO:0000313" key="2">
    <source>
        <dbReference type="Proteomes" id="UP000010808"/>
    </source>
</evidence>
<dbReference type="PATRIC" id="fig|1121451.3.peg.3323"/>
<keyword evidence="2" id="KW-1185">Reference proteome</keyword>
<sequence length="343" mass="39843">MIICLSVILIPCNASSNRIIELNVSDSRSKLQTTIERQHETTNAQLIPPILAPIPAKEDVTPHKADEISPSDELKEIIRRVKNQTIPGPHKPSGQNREDEVSESTLKIIKTEGKAVQAEEIQASAALQAVLRAYRNGSLTYIHRSFKSEDQHEQNFYHQPYTDINLESIYDLTILRTGKDIFLSLGYIPLEQDRKTNEEIKSRRIKDLQQTVYALKLKDARKASALPSEAKELERIKTSTKIQIQPRKLLAKRILDFFGIRRKDEVDNYEKMARDYRIYKQWFNRWERLDKWVQRKKSQRIRLQIANPNAIKNSVDCTNPAFRYLCPEKQLMITPYSNGKIKF</sequence>
<gene>
    <name evidence="1" type="ORF">DESAM_23119</name>
</gene>
<dbReference type="OrthoDB" id="5457406at2"/>
<dbReference type="Proteomes" id="UP000010808">
    <property type="component" value="Chromosome"/>
</dbReference>
<dbReference type="eggNOG" id="ENOG50317MP">
    <property type="taxonomic scope" value="Bacteria"/>
</dbReference>
<dbReference type="RefSeq" id="WP_015337983.1">
    <property type="nucleotide sequence ID" value="NC_020055.1"/>
</dbReference>
<reference evidence="1 2" key="1">
    <citation type="submission" date="2012-10" db="EMBL/GenBank/DDBJ databases">
        <authorList>
            <person name="Genoscope - CEA"/>
        </authorList>
    </citation>
    <scope>NUCLEOTIDE SEQUENCE [LARGE SCALE GENOMIC DNA]</scope>
    <source>
        <strain evidence="2">AM13 / DSM 14728</strain>
    </source>
</reference>
<organism evidence="1 2">
    <name type="scientific">Maridesulfovibrio hydrothermalis AM13 = DSM 14728</name>
    <dbReference type="NCBI Taxonomy" id="1121451"/>
    <lineage>
        <taxon>Bacteria</taxon>
        <taxon>Pseudomonadati</taxon>
        <taxon>Thermodesulfobacteriota</taxon>
        <taxon>Desulfovibrionia</taxon>
        <taxon>Desulfovibrionales</taxon>
        <taxon>Desulfovibrionaceae</taxon>
        <taxon>Maridesulfovibrio</taxon>
    </lineage>
</organism>
<accession>L0RIG3</accession>
<protein>
    <submittedName>
        <fullName evidence="1">Uncharacterized protein</fullName>
    </submittedName>
</protein>
<name>L0RIG3_9BACT</name>
<evidence type="ECO:0000313" key="1">
    <source>
        <dbReference type="EMBL" id="CCO25386.1"/>
    </source>
</evidence>
<proteinExistence type="predicted"/>
<dbReference type="EMBL" id="FO203522">
    <property type="protein sequence ID" value="CCO25386.1"/>
    <property type="molecule type" value="Genomic_DNA"/>
</dbReference>
<dbReference type="AlphaFoldDB" id="L0RIG3"/>
<dbReference type="HOGENOM" id="CLU_808282_0_0_7"/>